<dbReference type="Pfam" id="PF08713">
    <property type="entry name" value="DNA_alkylation"/>
    <property type="match status" value="1"/>
</dbReference>
<dbReference type="PANTHER" id="PTHR34070:SF1">
    <property type="entry name" value="DNA ALKYLATION REPAIR PROTEIN"/>
    <property type="match status" value="1"/>
</dbReference>
<dbReference type="InterPro" id="IPR016024">
    <property type="entry name" value="ARM-type_fold"/>
</dbReference>
<proteinExistence type="predicted"/>
<dbReference type="STRING" id="675864.SAMN04489747_1524"/>
<dbReference type="Proteomes" id="UP000198546">
    <property type="component" value="Chromosome i"/>
</dbReference>
<organism evidence="1 2">
    <name type="scientific">Auraticoccus monumenti</name>
    <dbReference type="NCBI Taxonomy" id="675864"/>
    <lineage>
        <taxon>Bacteria</taxon>
        <taxon>Bacillati</taxon>
        <taxon>Actinomycetota</taxon>
        <taxon>Actinomycetes</taxon>
        <taxon>Propionibacteriales</taxon>
        <taxon>Propionibacteriaceae</taxon>
        <taxon>Auraticoccus</taxon>
    </lineage>
</organism>
<evidence type="ECO:0000313" key="2">
    <source>
        <dbReference type="Proteomes" id="UP000198546"/>
    </source>
</evidence>
<dbReference type="SUPFAM" id="SSF48371">
    <property type="entry name" value="ARM repeat"/>
    <property type="match status" value="1"/>
</dbReference>
<name>A0A1G6WTV1_9ACTN</name>
<evidence type="ECO:0000313" key="1">
    <source>
        <dbReference type="EMBL" id="SDD69073.1"/>
    </source>
</evidence>
<accession>A0A1G6WTV1</accession>
<dbReference type="InterPro" id="IPR014825">
    <property type="entry name" value="DNA_alkylation"/>
</dbReference>
<reference evidence="1 2" key="1">
    <citation type="submission" date="2016-10" db="EMBL/GenBank/DDBJ databases">
        <authorList>
            <person name="de Groot N.N."/>
        </authorList>
    </citation>
    <scope>NUCLEOTIDE SEQUENCE [LARGE SCALE GENOMIC DNA]</scope>
    <source>
        <strain evidence="1 2">MON 2.2</strain>
    </source>
</reference>
<sequence>MIPVAPRTATAVVARLEALADPSQLAAVRKRLAPDEPALGMAMRDLFDLAREATGMPLAEVDRLLDEPTYEARMCAVCVLDLAARESLGEPALSELYLRRHDRITTWDMVDRAAPRVVGAPLVGRSVELLHELAAAPEPLRRRTAVTAPLYFVRSGSDADLAHGFEVAGLLAADPDPLVHQAVGVFLKHAGERAPLVLNGFLTQHAASMARPAVRLALEKVDPSVRRRWVG</sequence>
<dbReference type="EMBL" id="LT629688">
    <property type="protein sequence ID" value="SDD69073.1"/>
    <property type="molecule type" value="Genomic_DNA"/>
</dbReference>
<keyword evidence="2" id="KW-1185">Reference proteome</keyword>
<dbReference type="PANTHER" id="PTHR34070">
    <property type="entry name" value="ARMADILLO-TYPE FOLD"/>
    <property type="match status" value="1"/>
</dbReference>
<dbReference type="Gene3D" id="1.25.10.90">
    <property type="match status" value="1"/>
</dbReference>
<dbReference type="AlphaFoldDB" id="A0A1G6WTV1"/>
<protein>
    <submittedName>
        <fullName evidence="1">3-methyladenine DNA glycosylase AlkD</fullName>
    </submittedName>
</protein>
<dbReference type="RefSeq" id="WP_197679246.1">
    <property type="nucleotide sequence ID" value="NZ_LT629688.1"/>
</dbReference>
<gene>
    <name evidence="1" type="ORF">SAMN04489747_1524</name>
</gene>